<evidence type="ECO:0000256" key="1">
    <source>
        <dbReference type="ARBA" id="ARBA00022771"/>
    </source>
</evidence>
<keyword evidence="1 3" id="KW-0479">Metal-binding</keyword>
<dbReference type="PROSITE" id="PS50089">
    <property type="entry name" value="ZF_RING_2"/>
    <property type="match status" value="1"/>
</dbReference>
<reference evidence="5" key="3">
    <citation type="journal article" date="2021" name="World Allergy Organ. J.">
        <title>Chromosome-level assembly of Dermatophagoides farinae genome and transcriptome reveals two novel allergens Der f 37 and Der f 39.</title>
        <authorList>
            <person name="Chen J."/>
            <person name="Cai Z."/>
            <person name="Fan D."/>
            <person name="Hu J."/>
            <person name="Hou Y."/>
            <person name="He Y."/>
            <person name="Zhang Z."/>
            <person name="Zhao Z."/>
            <person name="Gao P."/>
            <person name="Hu W."/>
            <person name="Sun J."/>
            <person name="Li J."/>
            <person name="Ji K."/>
        </authorList>
    </citation>
    <scope>NUCLEOTIDE SEQUENCE</scope>
    <source>
        <strain evidence="5">JKM2019</strain>
    </source>
</reference>
<gene>
    <name evidence="6" type="ORF">DERF_005122</name>
    <name evidence="5" type="ORF">HUG17_7634</name>
</gene>
<accession>A0A922I3C6</accession>
<proteinExistence type="predicted"/>
<evidence type="ECO:0000256" key="3">
    <source>
        <dbReference type="PROSITE-ProRule" id="PRU00175"/>
    </source>
</evidence>
<protein>
    <recommendedName>
        <fullName evidence="4">RING-type domain-containing protein</fullName>
    </recommendedName>
</protein>
<name>A0A922I3C6_DERFA</name>
<dbReference type="Proteomes" id="UP000790347">
    <property type="component" value="Unassembled WGS sequence"/>
</dbReference>
<dbReference type="InterPro" id="IPR001841">
    <property type="entry name" value="Znf_RING"/>
</dbReference>
<evidence type="ECO:0000313" key="7">
    <source>
        <dbReference type="Proteomes" id="UP000790347"/>
    </source>
</evidence>
<keyword evidence="7" id="KW-1185">Reference proteome</keyword>
<keyword evidence="1 3" id="KW-0863">Zinc-finger</keyword>
<organism evidence="6 7">
    <name type="scientific">Dermatophagoides farinae</name>
    <name type="common">American house dust mite</name>
    <dbReference type="NCBI Taxonomy" id="6954"/>
    <lineage>
        <taxon>Eukaryota</taxon>
        <taxon>Metazoa</taxon>
        <taxon>Ecdysozoa</taxon>
        <taxon>Arthropoda</taxon>
        <taxon>Chelicerata</taxon>
        <taxon>Arachnida</taxon>
        <taxon>Acari</taxon>
        <taxon>Acariformes</taxon>
        <taxon>Sarcoptiformes</taxon>
        <taxon>Astigmata</taxon>
        <taxon>Psoroptidia</taxon>
        <taxon>Analgoidea</taxon>
        <taxon>Pyroglyphidae</taxon>
        <taxon>Dermatophagoidinae</taxon>
        <taxon>Dermatophagoides</taxon>
    </lineage>
</organism>
<dbReference type="GO" id="GO:0008270">
    <property type="term" value="F:zinc ion binding"/>
    <property type="evidence" value="ECO:0007669"/>
    <property type="project" value="UniProtKB-KW"/>
</dbReference>
<dbReference type="AlphaFoldDB" id="A0A922I3C6"/>
<feature type="domain" description="RING-type" evidence="4">
    <location>
        <begin position="8"/>
        <end position="49"/>
    </location>
</feature>
<reference evidence="6" key="1">
    <citation type="submission" date="2013-05" db="EMBL/GenBank/DDBJ databases">
        <authorList>
            <person name="Yim A.K.Y."/>
            <person name="Chan T.F."/>
            <person name="Ji K.M."/>
            <person name="Liu X.Y."/>
            <person name="Zhou J.W."/>
            <person name="Li R.Q."/>
            <person name="Yang K.Y."/>
            <person name="Li J."/>
            <person name="Li M."/>
            <person name="Law P.T.W."/>
            <person name="Wu Y.L."/>
            <person name="Cai Z.L."/>
            <person name="Qin H."/>
            <person name="Bao Y."/>
            <person name="Leung R.K.K."/>
            <person name="Ng P.K.S."/>
            <person name="Zou J."/>
            <person name="Zhong X.J."/>
            <person name="Ran P.X."/>
            <person name="Zhong N.S."/>
            <person name="Liu Z.G."/>
            <person name="Tsui S.K.W."/>
        </authorList>
    </citation>
    <scope>NUCLEOTIDE SEQUENCE</scope>
    <source>
        <strain evidence="6">Derf</strain>
        <tissue evidence="6">Whole organism</tissue>
    </source>
</reference>
<sequence>MDFFLIFCDVCYKSFPETKNQLKYLLTSCKNILCHNCHLSSKSICPKCHQERCRRIMITNELKESIRVYFNTDGKHSIDIGPKIYQFQKMRFKRFEHFLLKKYEHYYSQVNESTIQLQAIEKNKIDRITQLKQMIAHHEQLCRKIIHPEQPQPVEVREKQFKGPIVFKTPQNIPHRRRRMERPSVVNSQFDHHDNIYCNSTPLPGHEYYIDGNIFFDNKPPSSIFSGTTARSNRYRFGKH</sequence>
<comment type="caution">
    <text evidence="6">The sequence shown here is derived from an EMBL/GenBank/DDBJ whole genome shotgun (WGS) entry which is preliminary data.</text>
</comment>
<keyword evidence="2" id="KW-0862">Zinc</keyword>
<dbReference type="EMBL" id="SDOV01000009">
    <property type="protein sequence ID" value="KAH7637428.1"/>
    <property type="molecule type" value="Genomic_DNA"/>
</dbReference>
<evidence type="ECO:0000313" key="5">
    <source>
        <dbReference type="EMBL" id="KAH7637428.1"/>
    </source>
</evidence>
<reference evidence="6" key="4">
    <citation type="journal article" date="2022" name="Res Sq">
        <title>Comparative Genomics Reveals Insights into the Divergent Evolution of Astigmatic Mites and Household Pest Adaptations.</title>
        <authorList>
            <person name="Xiong Q."/>
            <person name="Wan A.T.-Y."/>
            <person name="Liu X.-Y."/>
            <person name="Fung C.S.-H."/>
            <person name="Xiao X."/>
            <person name="Malainual N."/>
            <person name="Hou J."/>
            <person name="Wang L."/>
            <person name="Wang M."/>
            <person name="Yang K."/>
            <person name="Cui Y."/>
            <person name="Leung E."/>
            <person name="Nong W."/>
            <person name="Shin S.-K."/>
            <person name="Au S."/>
            <person name="Jeong K.Y."/>
            <person name="Chew F.T."/>
            <person name="Hui J."/>
            <person name="Leung T.F."/>
            <person name="Tungtrongchitr A."/>
            <person name="Zhong N."/>
            <person name="Liu Z."/>
            <person name="Tsui S."/>
        </authorList>
    </citation>
    <scope>NUCLEOTIDE SEQUENCE</scope>
    <source>
        <strain evidence="6">Derf</strain>
        <tissue evidence="6">Whole organism</tissue>
    </source>
</reference>
<reference evidence="5" key="2">
    <citation type="submission" date="2020-06" db="EMBL/GenBank/DDBJ databases">
        <authorList>
            <person name="Ji K."/>
            <person name="Li J."/>
        </authorList>
    </citation>
    <scope>NUCLEOTIDE SEQUENCE</scope>
    <source>
        <strain evidence="5">JKM2019</strain>
        <tissue evidence="5">Whole body</tissue>
    </source>
</reference>
<evidence type="ECO:0000313" key="6">
    <source>
        <dbReference type="EMBL" id="KAH9521464.1"/>
    </source>
</evidence>
<dbReference type="EMBL" id="ASGP02000002">
    <property type="protein sequence ID" value="KAH9521464.1"/>
    <property type="molecule type" value="Genomic_DNA"/>
</dbReference>
<evidence type="ECO:0000256" key="2">
    <source>
        <dbReference type="ARBA" id="ARBA00022833"/>
    </source>
</evidence>
<dbReference type="Proteomes" id="UP000828236">
    <property type="component" value="Unassembled WGS sequence"/>
</dbReference>
<evidence type="ECO:0000259" key="4">
    <source>
        <dbReference type="PROSITE" id="PS50089"/>
    </source>
</evidence>